<feature type="region of interest" description="Disordered" evidence="1">
    <location>
        <begin position="324"/>
        <end position="356"/>
    </location>
</feature>
<feature type="region of interest" description="Disordered" evidence="1">
    <location>
        <begin position="1"/>
        <end position="26"/>
    </location>
</feature>
<dbReference type="PANTHER" id="PTHR31315:SF10">
    <property type="entry name" value="GW2"/>
    <property type="match status" value="1"/>
</dbReference>
<sequence length="439" mass="47553">MGNQVGGRRHRRPAVEERHTRPQGLYPHPDIDLKKLRRLILEAKLAPCYPGADDPRADLDECPICFLFYPSLNRSKCCAKGICTGEYCLVLSCVSPSPAMASIPVLITDRPVCFQTLTCIKRCPYCKMLNYAVEYRGVKTKEEKGMEQIEEQRVIEAQIRMRQQELQDDAERMKNKQTAVSMDTVATAHVEHCDTGITSTTATSSAQGNDVPSSQVQHSELLSRNSEALKQMRGNNFDMDLEEVMLMEAIWLSIRDQEALGNPGRIATASPTNPSRSYGSPMTTTAEAASSGGFACAVAALAEQQHMNGETSSSATCQTTSFDVLSRSDRSSTEDLSIVGGSSSDTRVDEPSSSRTHQIMEGAEYSNDHWSEIAEAGTSCAGSDVITVEAGAANLAGSVGSNIGSGSIPDSFEEQMMLAMALSLVDARARASSPGLTWR</sequence>
<name>A0AAV5F5K5_ELECO</name>
<feature type="region of interest" description="Disordered" evidence="1">
    <location>
        <begin position="262"/>
        <end position="286"/>
    </location>
</feature>
<reference evidence="2" key="1">
    <citation type="journal article" date="2018" name="DNA Res.">
        <title>Multiple hybrid de novo genome assembly of finger millet, an orphan allotetraploid crop.</title>
        <authorList>
            <person name="Hatakeyama M."/>
            <person name="Aluri S."/>
            <person name="Balachadran M.T."/>
            <person name="Sivarajan S.R."/>
            <person name="Patrignani A."/>
            <person name="Gruter S."/>
            <person name="Poveda L."/>
            <person name="Shimizu-Inatsugi R."/>
            <person name="Baeten J."/>
            <person name="Francoijs K.J."/>
            <person name="Nataraja K.N."/>
            <person name="Reddy Y.A.N."/>
            <person name="Phadnis S."/>
            <person name="Ravikumar R.L."/>
            <person name="Schlapbach R."/>
            <person name="Sreeman S.M."/>
            <person name="Shimizu K.K."/>
        </authorList>
    </citation>
    <scope>NUCLEOTIDE SEQUENCE</scope>
</reference>
<dbReference type="AlphaFoldDB" id="A0AAV5F5K5"/>
<organism evidence="2 3">
    <name type="scientific">Eleusine coracana subsp. coracana</name>
    <dbReference type="NCBI Taxonomy" id="191504"/>
    <lineage>
        <taxon>Eukaryota</taxon>
        <taxon>Viridiplantae</taxon>
        <taxon>Streptophyta</taxon>
        <taxon>Embryophyta</taxon>
        <taxon>Tracheophyta</taxon>
        <taxon>Spermatophyta</taxon>
        <taxon>Magnoliopsida</taxon>
        <taxon>Liliopsida</taxon>
        <taxon>Poales</taxon>
        <taxon>Poaceae</taxon>
        <taxon>PACMAD clade</taxon>
        <taxon>Chloridoideae</taxon>
        <taxon>Cynodonteae</taxon>
        <taxon>Eleusininae</taxon>
        <taxon>Eleusine</taxon>
    </lineage>
</organism>
<keyword evidence="3" id="KW-1185">Reference proteome</keyword>
<proteinExistence type="predicted"/>
<dbReference type="Proteomes" id="UP001054889">
    <property type="component" value="Unassembled WGS sequence"/>
</dbReference>
<protein>
    <submittedName>
        <fullName evidence="2">Uncharacterized protein</fullName>
    </submittedName>
</protein>
<dbReference type="GO" id="GO:0005737">
    <property type="term" value="C:cytoplasm"/>
    <property type="evidence" value="ECO:0007669"/>
    <property type="project" value="TreeGrafter"/>
</dbReference>
<comment type="caution">
    <text evidence="2">The sequence shown here is derived from an EMBL/GenBank/DDBJ whole genome shotgun (WGS) entry which is preliminary data.</text>
</comment>
<reference evidence="2" key="2">
    <citation type="submission" date="2021-12" db="EMBL/GenBank/DDBJ databases">
        <title>Resequencing data analysis of finger millet.</title>
        <authorList>
            <person name="Hatakeyama M."/>
            <person name="Aluri S."/>
            <person name="Balachadran M.T."/>
            <person name="Sivarajan S.R."/>
            <person name="Poveda L."/>
            <person name="Shimizu-Inatsugi R."/>
            <person name="Schlapbach R."/>
            <person name="Sreeman S.M."/>
            <person name="Shimizu K.K."/>
        </authorList>
    </citation>
    <scope>NUCLEOTIDE SEQUENCE</scope>
</reference>
<feature type="compositionally biased region" description="Polar residues" evidence="1">
    <location>
        <begin position="269"/>
        <end position="286"/>
    </location>
</feature>
<evidence type="ECO:0000313" key="2">
    <source>
        <dbReference type="EMBL" id="GJN29610.1"/>
    </source>
</evidence>
<feature type="compositionally biased region" description="Polar residues" evidence="1">
    <location>
        <begin position="207"/>
        <end position="219"/>
    </location>
</feature>
<dbReference type="InterPro" id="IPR039301">
    <property type="entry name" value="Sip5/DA2"/>
</dbReference>
<dbReference type="PANTHER" id="PTHR31315">
    <property type="entry name" value="PROTEIN SIP5"/>
    <property type="match status" value="1"/>
</dbReference>
<gene>
    <name evidence="2" type="primary">gb17852</name>
    <name evidence="2" type="ORF">PR202_gb17852</name>
</gene>
<dbReference type="EMBL" id="BQKI01000081">
    <property type="protein sequence ID" value="GJN29610.1"/>
    <property type="molecule type" value="Genomic_DNA"/>
</dbReference>
<evidence type="ECO:0000256" key="1">
    <source>
        <dbReference type="SAM" id="MobiDB-lite"/>
    </source>
</evidence>
<accession>A0AAV5F5K5</accession>
<feature type="region of interest" description="Disordered" evidence="1">
    <location>
        <begin position="199"/>
        <end position="219"/>
    </location>
</feature>
<evidence type="ECO:0000313" key="3">
    <source>
        <dbReference type="Proteomes" id="UP001054889"/>
    </source>
</evidence>